<evidence type="ECO:0000259" key="3">
    <source>
        <dbReference type="Pfam" id="PF21771"/>
    </source>
</evidence>
<evidence type="ECO:0000313" key="4">
    <source>
        <dbReference type="EMBL" id="KRG07810.1"/>
    </source>
</evidence>
<dbReference type="InterPro" id="IPR049270">
    <property type="entry name" value="CFAP58_CC"/>
</dbReference>
<dbReference type="Proteomes" id="UP000009192">
    <property type="component" value="Unassembled WGS sequence"/>
</dbReference>
<dbReference type="SMR" id="A0A0Q9XRR7"/>
<gene>
    <name evidence="4" type="primary">Dmoj\GI25817</name>
    <name evidence="4" type="ORF">Dmoj_GI25817</name>
</gene>
<dbReference type="Pfam" id="PF21771">
    <property type="entry name" value="CFAP58_CC"/>
    <property type="match status" value="1"/>
</dbReference>
<dbReference type="InParanoid" id="A0A0Q9XRR7"/>
<evidence type="ECO:0000313" key="5">
    <source>
        <dbReference type="Proteomes" id="UP000009192"/>
    </source>
</evidence>
<dbReference type="PANTHER" id="PTHR32083">
    <property type="entry name" value="CILIA AND FLAGELLA-ASSOCIATED PROTEIN 58-RELATED"/>
    <property type="match status" value="1"/>
</dbReference>
<protein>
    <recommendedName>
        <fullName evidence="3">Cilia- and flagella-associated protein 58 central coiled coil domain-containing protein</fullName>
    </recommendedName>
</protein>
<keyword evidence="5" id="KW-1185">Reference proteome</keyword>
<feature type="non-terminal residue" evidence="4">
    <location>
        <position position="1"/>
    </location>
</feature>
<accession>A0A0Q9XRR7</accession>
<dbReference type="OrthoDB" id="20035at2759"/>
<sequence length="274" mass="32482">QITLKTNQLNDLTEKLYEKRREVHKFKKQLEALHSEKITLQRSLENTTQERDNFRILQAESAHQTQQLTTEISANEVKINSLNLKIEHLNNNIKELQSELKNKQNLVASLRKDLREIKEKNEMLAKAISNDEFRFMKMGHELEEMRKERNLVGLQMVRRNDEIVVIKEKLQIAQNALDNGTTQYNQRVEDIRLLKKEISNLYTERECLKHAIKSTADMRKEIVRLQRALNQERIRIRALTEDAKTPTGVHRWRILKGEDPTKYELLEKLQVLQK</sequence>
<dbReference type="PANTHER" id="PTHR32083:SF0">
    <property type="entry name" value="CILIA AND FLAGELLA-ASSOCIATED PROTEIN 58"/>
    <property type="match status" value="1"/>
</dbReference>
<keyword evidence="1 2" id="KW-0175">Coiled coil</keyword>
<evidence type="ECO:0000256" key="2">
    <source>
        <dbReference type="SAM" id="Coils"/>
    </source>
</evidence>
<proteinExistence type="predicted"/>
<name>A0A0Q9XRR7_DROMO</name>
<reference evidence="4 5" key="1">
    <citation type="journal article" date="2007" name="Nature">
        <title>Evolution of genes and genomes on the Drosophila phylogeny.</title>
        <authorList>
            <consortium name="Drosophila 12 Genomes Consortium"/>
            <person name="Clark A.G."/>
            <person name="Eisen M.B."/>
            <person name="Smith D.R."/>
            <person name="Bergman C.M."/>
            <person name="Oliver B."/>
            <person name="Markow T.A."/>
            <person name="Kaufman T.C."/>
            <person name="Kellis M."/>
            <person name="Gelbart W."/>
            <person name="Iyer V.N."/>
            <person name="Pollard D.A."/>
            <person name="Sackton T.B."/>
            <person name="Larracuente A.M."/>
            <person name="Singh N.D."/>
            <person name="Abad J.P."/>
            <person name="Abt D.N."/>
            <person name="Adryan B."/>
            <person name="Aguade M."/>
            <person name="Akashi H."/>
            <person name="Anderson W.W."/>
            <person name="Aquadro C.F."/>
            <person name="Ardell D.H."/>
            <person name="Arguello R."/>
            <person name="Artieri C.G."/>
            <person name="Barbash D.A."/>
            <person name="Barker D."/>
            <person name="Barsanti P."/>
            <person name="Batterham P."/>
            <person name="Batzoglou S."/>
            <person name="Begun D."/>
            <person name="Bhutkar A."/>
            <person name="Blanco E."/>
            <person name="Bosak S.A."/>
            <person name="Bradley R.K."/>
            <person name="Brand A.D."/>
            <person name="Brent M.R."/>
            <person name="Brooks A.N."/>
            <person name="Brown R.H."/>
            <person name="Butlin R.K."/>
            <person name="Caggese C."/>
            <person name="Calvi B.R."/>
            <person name="Bernardo de Carvalho A."/>
            <person name="Caspi A."/>
            <person name="Castrezana S."/>
            <person name="Celniker S.E."/>
            <person name="Chang J.L."/>
            <person name="Chapple C."/>
            <person name="Chatterji S."/>
            <person name="Chinwalla A."/>
            <person name="Civetta A."/>
            <person name="Clifton S.W."/>
            <person name="Comeron J.M."/>
            <person name="Costello J.C."/>
            <person name="Coyne J.A."/>
            <person name="Daub J."/>
            <person name="David R.G."/>
            <person name="Delcher A.L."/>
            <person name="Delehaunty K."/>
            <person name="Do C.B."/>
            <person name="Ebling H."/>
            <person name="Edwards K."/>
            <person name="Eickbush T."/>
            <person name="Evans J.D."/>
            <person name="Filipski A."/>
            <person name="Findeiss S."/>
            <person name="Freyhult E."/>
            <person name="Fulton L."/>
            <person name="Fulton R."/>
            <person name="Garcia A.C."/>
            <person name="Gardiner A."/>
            <person name="Garfield D.A."/>
            <person name="Garvin B.E."/>
            <person name="Gibson G."/>
            <person name="Gilbert D."/>
            <person name="Gnerre S."/>
            <person name="Godfrey J."/>
            <person name="Good R."/>
            <person name="Gotea V."/>
            <person name="Gravely B."/>
            <person name="Greenberg A.J."/>
            <person name="Griffiths-Jones S."/>
            <person name="Gross S."/>
            <person name="Guigo R."/>
            <person name="Gustafson E.A."/>
            <person name="Haerty W."/>
            <person name="Hahn M.W."/>
            <person name="Halligan D.L."/>
            <person name="Halpern A.L."/>
            <person name="Halter G.M."/>
            <person name="Han M.V."/>
            <person name="Heger A."/>
            <person name="Hillier L."/>
            <person name="Hinrichs A.S."/>
            <person name="Holmes I."/>
            <person name="Hoskins R.A."/>
            <person name="Hubisz M.J."/>
            <person name="Hultmark D."/>
            <person name="Huntley M.A."/>
            <person name="Jaffe D.B."/>
            <person name="Jagadeeshan S."/>
            <person name="Jeck W.R."/>
            <person name="Johnson J."/>
            <person name="Jones C.D."/>
            <person name="Jordan W.C."/>
            <person name="Karpen G.H."/>
            <person name="Kataoka E."/>
            <person name="Keightley P.D."/>
            <person name="Kheradpour P."/>
            <person name="Kirkness E.F."/>
            <person name="Koerich L.B."/>
            <person name="Kristiansen K."/>
            <person name="Kudrna D."/>
            <person name="Kulathinal R.J."/>
            <person name="Kumar S."/>
            <person name="Kwok R."/>
            <person name="Lander E."/>
            <person name="Langley C.H."/>
            <person name="Lapoint R."/>
            <person name="Lazzaro B.P."/>
            <person name="Lee S.J."/>
            <person name="Levesque L."/>
            <person name="Li R."/>
            <person name="Lin C.F."/>
            <person name="Lin M.F."/>
            <person name="Lindblad-Toh K."/>
            <person name="Llopart A."/>
            <person name="Long M."/>
            <person name="Low L."/>
            <person name="Lozovsky E."/>
            <person name="Lu J."/>
            <person name="Luo M."/>
            <person name="Machado C.A."/>
            <person name="Makalowski W."/>
            <person name="Marzo M."/>
            <person name="Matsuda M."/>
            <person name="Matzkin L."/>
            <person name="McAllister B."/>
            <person name="McBride C.S."/>
            <person name="McKernan B."/>
            <person name="McKernan K."/>
            <person name="Mendez-Lago M."/>
            <person name="Minx P."/>
            <person name="Mollenhauer M.U."/>
            <person name="Montooth K."/>
            <person name="Mount S.M."/>
            <person name="Mu X."/>
            <person name="Myers E."/>
            <person name="Negre B."/>
            <person name="Newfeld S."/>
            <person name="Nielsen R."/>
            <person name="Noor M.A."/>
            <person name="O'Grady P."/>
            <person name="Pachter L."/>
            <person name="Papaceit M."/>
            <person name="Parisi M.J."/>
            <person name="Parisi M."/>
            <person name="Parts L."/>
            <person name="Pedersen J.S."/>
            <person name="Pesole G."/>
            <person name="Phillippy A.M."/>
            <person name="Ponting C.P."/>
            <person name="Pop M."/>
            <person name="Porcelli D."/>
            <person name="Powell J.R."/>
            <person name="Prohaska S."/>
            <person name="Pruitt K."/>
            <person name="Puig M."/>
            <person name="Quesneville H."/>
            <person name="Ram K.R."/>
            <person name="Rand D."/>
            <person name="Rasmussen M.D."/>
            <person name="Reed L.K."/>
            <person name="Reenan R."/>
            <person name="Reily A."/>
            <person name="Remington K.A."/>
            <person name="Rieger T.T."/>
            <person name="Ritchie M.G."/>
            <person name="Robin C."/>
            <person name="Rogers Y.H."/>
            <person name="Rohde C."/>
            <person name="Rozas J."/>
            <person name="Rubenfield M.J."/>
            <person name="Ruiz A."/>
            <person name="Russo S."/>
            <person name="Salzberg S.L."/>
            <person name="Sanchez-Gracia A."/>
            <person name="Saranga D.J."/>
            <person name="Sato H."/>
            <person name="Schaeffer S.W."/>
            <person name="Schatz M.C."/>
            <person name="Schlenke T."/>
            <person name="Schwartz R."/>
            <person name="Segarra C."/>
            <person name="Singh R.S."/>
            <person name="Sirot L."/>
            <person name="Sirota M."/>
            <person name="Sisneros N.B."/>
            <person name="Smith C.D."/>
            <person name="Smith T.F."/>
            <person name="Spieth J."/>
            <person name="Stage D.E."/>
            <person name="Stark A."/>
            <person name="Stephan W."/>
            <person name="Strausberg R.L."/>
            <person name="Strempel S."/>
            <person name="Sturgill D."/>
            <person name="Sutton G."/>
            <person name="Sutton G.G."/>
            <person name="Tao W."/>
            <person name="Teichmann S."/>
            <person name="Tobari Y.N."/>
            <person name="Tomimura Y."/>
            <person name="Tsolas J.M."/>
            <person name="Valente V.L."/>
            <person name="Venter E."/>
            <person name="Venter J.C."/>
            <person name="Vicario S."/>
            <person name="Vieira F.G."/>
            <person name="Vilella A.J."/>
            <person name="Villasante A."/>
            <person name="Walenz B."/>
            <person name="Wang J."/>
            <person name="Wasserman M."/>
            <person name="Watts T."/>
            <person name="Wilson D."/>
            <person name="Wilson R.K."/>
            <person name="Wing R.A."/>
            <person name="Wolfner M.F."/>
            <person name="Wong A."/>
            <person name="Wong G.K."/>
            <person name="Wu C.I."/>
            <person name="Wu G."/>
            <person name="Yamamoto D."/>
            <person name="Yang H.P."/>
            <person name="Yang S.P."/>
            <person name="Yorke J.A."/>
            <person name="Yoshida K."/>
            <person name="Zdobnov E."/>
            <person name="Zhang P."/>
            <person name="Zhang Y."/>
            <person name="Zimin A.V."/>
            <person name="Baldwin J."/>
            <person name="Abdouelleil A."/>
            <person name="Abdulkadir J."/>
            <person name="Abebe A."/>
            <person name="Abera B."/>
            <person name="Abreu J."/>
            <person name="Acer S.C."/>
            <person name="Aftuck L."/>
            <person name="Alexander A."/>
            <person name="An P."/>
            <person name="Anderson E."/>
            <person name="Anderson S."/>
            <person name="Arachi H."/>
            <person name="Azer M."/>
            <person name="Bachantsang P."/>
            <person name="Barry A."/>
            <person name="Bayul T."/>
            <person name="Berlin A."/>
            <person name="Bessette D."/>
            <person name="Bloom T."/>
            <person name="Blye J."/>
            <person name="Boguslavskiy L."/>
            <person name="Bonnet C."/>
            <person name="Boukhgalter B."/>
            <person name="Bourzgui I."/>
            <person name="Brown A."/>
            <person name="Cahill P."/>
            <person name="Channer S."/>
            <person name="Cheshatsang Y."/>
            <person name="Chuda L."/>
            <person name="Citroen M."/>
            <person name="Collymore A."/>
            <person name="Cooke P."/>
            <person name="Costello M."/>
            <person name="D'Aco K."/>
            <person name="Daza R."/>
            <person name="De Haan G."/>
            <person name="DeGray S."/>
            <person name="DeMaso C."/>
            <person name="Dhargay N."/>
            <person name="Dooley K."/>
            <person name="Dooley E."/>
            <person name="Doricent M."/>
            <person name="Dorje P."/>
            <person name="Dorjee K."/>
            <person name="Dupes A."/>
            <person name="Elong R."/>
            <person name="Falk J."/>
            <person name="Farina A."/>
            <person name="Faro S."/>
            <person name="Ferguson D."/>
            <person name="Fisher S."/>
            <person name="Foley C.D."/>
            <person name="Franke A."/>
            <person name="Friedrich D."/>
            <person name="Gadbois L."/>
            <person name="Gearin G."/>
            <person name="Gearin C.R."/>
            <person name="Giannoukos G."/>
            <person name="Goode T."/>
            <person name="Graham J."/>
            <person name="Grandbois E."/>
            <person name="Grewal S."/>
            <person name="Gyaltsen K."/>
            <person name="Hafez N."/>
            <person name="Hagos B."/>
            <person name="Hall J."/>
            <person name="Henson C."/>
            <person name="Hollinger A."/>
            <person name="Honan T."/>
            <person name="Huard M.D."/>
            <person name="Hughes L."/>
            <person name="Hurhula B."/>
            <person name="Husby M.E."/>
            <person name="Kamat A."/>
            <person name="Kanga B."/>
            <person name="Kashin S."/>
            <person name="Khazanovich D."/>
            <person name="Kisner P."/>
            <person name="Lance K."/>
            <person name="Lara M."/>
            <person name="Lee W."/>
            <person name="Lennon N."/>
            <person name="Letendre F."/>
            <person name="LeVine R."/>
            <person name="Lipovsky A."/>
            <person name="Liu X."/>
            <person name="Liu J."/>
            <person name="Liu S."/>
            <person name="Lokyitsang T."/>
            <person name="Lokyitsang Y."/>
            <person name="Lubonja R."/>
            <person name="Lui A."/>
            <person name="MacDonald P."/>
            <person name="Magnisalis V."/>
            <person name="Maru K."/>
            <person name="Matthews C."/>
            <person name="McCusker W."/>
            <person name="McDonough S."/>
            <person name="Mehta T."/>
            <person name="Meldrim J."/>
            <person name="Meneus L."/>
            <person name="Mihai O."/>
            <person name="Mihalev A."/>
            <person name="Mihova T."/>
            <person name="Mittelman R."/>
            <person name="Mlenga V."/>
            <person name="Montmayeur A."/>
            <person name="Mulrain L."/>
            <person name="Navidi A."/>
            <person name="Naylor J."/>
            <person name="Negash T."/>
            <person name="Nguyen T."/>
            <person name="Nguyen N."/>
            <person name="Nicol R."/>
            <person name="Norbu C."/>
            <person name="Norbu N."/>
            <person name="Novod N."/>
            <person name="O'Neill B."/>
            <person name="Osman S."/>
            <person name="Markiewicz E."/>
            <person name="Oyono O.L."/>
            <person name="Patti C."/>
            <person name="Phunkhang P."/>
            <person name="Pierre F."/>
            <person name="Priest M."/>
            <person name="Raghuraman S."/>
            <person name="Rege F."/>
            <person name="Reyes R."/>
            <person name="Rise C."/>
            <person name="Rogov P."/>
            <person name="Ross K."/>
            <person name="Ryan E."/>
            <person name="Settipalli S."/>
            <person name="Shea T."/>
            <person name="Sherpa N."/>
            <person name="Shi L."/>
            <person name="Shih D."/>
            <person name="Sparrow T."/>
            <person name="Spaulding J."/>
            <person name="Stalker J."/>
            <person name="Stange-Thomann N."/>
            <person name="Stavropoulos S."/>
            <person name="Stone C."/>
            <person name="Strader C."/>
            <person name="Tesfaye S."/>
            <person name="Thomson T."/>
            <person name="Thoulutsang Y."/>
            <person name="Thoulutsang D."/>
            <person name="Topham K."/>
            <person name="Topping I."/>
            <person name="Tsamla T."/>
            <person name="Vassiliev H."/>
            <person name="Vo A."/>
            <person name="Wangchuk T."/>
            <person name="Wangdi T."/>
            <person name="Weiand M."/>
            <person name="Wilkinson J."/>
            <person name="Wilson A."/>
            <person name="Yadav S."/>
            <person name="Young G."/>
            <person name="Yu Q."/>
            <person name="Zembek L."/>
            <person name="Zhong D."/>
            <person name="Zimmer A."/>
            <person name="Zwirko Z."/>
            <person name="Jaffe D.B."/>
            <person name="Alvarez P."/>
            <person name="Brockman W."/>
            <person name="Butler J."/>
            <person name="Chin C."/>
            <person name="Gnerre S."/>
            <person name="Grabherr M."/>
            <person name="Kleber M."/>
            <person name="Mauceli E."/>
            <person name="MacCallum I."/>
        </authorList>
    </citation>
    <scope>NUCLEOTIDE SEQUENCE [LARGE SCALE GENOMIC DNA]</scope>
    <source>
        <strain evidence="5">Tucson 15081-1352.22</strain>
    </source>
</reference>
<dbReference type="EMBL" id="CH933862">
    <property type="protein sequence ID" value="KRG07810.1"/>
    <property type="molecule type" value="Genomic_DNA"/>
</dbReference>
<evidence type="ECO:0000256" key="1">
    <source>
        <dbReference type="ARBA" id="ARBA00023054"/>
    </source>
</evidence>
<feature type="coiled-coil region" evidence="2">
    <location>
        <begin position="191"/>
        <end position="242"/>
    </location>
</feature>
<organism evidence="4 5">
    <name type="scientific">Drosophila mojavensis</name>
    <name type="common">Fruit fly</name>
    <dbReference type="NCBI Taxonomy" id="7230"/>
    <lineage>
        <taxon>Eukaryota</taxon>
        <taxon>Metazoa</taxon>
        <taxon>Ecdysozoa</taxon>
        <taxon>Arthropoda</taxon>
        <taxon>Hexapoda</taxon>
        <taxon>Insecta</taxon>
        <taxon>Pterygota</taxon>
        <taxon>Neoptera</taxon>
        <taxon>Endopterygota</taxon>
        <taxon>Diptera</taxon>
        <taxon>Brachycera</taxon>
        <taxon>Muscomorpha</taxon>
        <taxon>Ephydroidea</taxon>
        <taxon>Drosophilidae</taxon>
        <taxon>Drosophila</taxon>
    </lineage>
</organism>
<dbReference type="Gene3D" id="1.10.287.1490">
    <property type="match status" value="1"/>
</dbReference>
<dbReference type="KEGG" id="dmo:Dmoj_GI25817"/>
<dbReference type="GO" id="GO:0005856">
    <property type="term" value="C:cytoskeleton"/>
    <property type="evidence" value="ECO:0007669"/>
    <property type="project" value="TreeGrafter"/>
</dbReference>
<dbReference type="AlphaFoldDB" id="A0A0Q9XRR7"/>
<feature type="coiled-coil region" evidence="2">
    <location>
        <begin position="9"/>
        <end position="127"/>
    </location>
</feature>
<feature type="domain" description="Cilia- and flagella-associated protein 58 central coiled coil" evidence="3">
    <location>
        <begin position="2"/>
        <end position="208"/>
    </location>
</feature>